<name>A0ABW8JN92_9GAMM</name>
<dbReference type="EMBL" id="JADIKM010000001">
    <property type="protein sequence ID" value="MFK2902577.1"/>
    <property type="molecule type" value="Genomic_DNA"/>
</dbReference>
<dbReference type="Gene3D" id="3.90.550.10">
    <property type="entry name" value="Spore Coat Polysaccharide Biosynthesis Protein SpsA, Chain A"/>
    <property type="match status" value="1"/>
</dbReference>
<evidence type="ECO:0000259" key="1">
    <source>
        <dbReference type="Pfam" id="PF00535"/>
    </source>
</evidence>
<dbReference type="RefSeq" id="WP_404629700.1">
    <property type="nucleotide sequence ID" value="NZ_JADIKM010000001.1"/>
</dbReference>
<dbReference type="InterPro" id="IPR050834">
    <property type="entry name" value="Glycosyltransf_2"/>
</dbReference>
<protein>
    <submittedName>
        <fullName evidence="2">Glycosyltransferase family 2 protein</fullName>
    </submittedName>
</protein>
<dbReference type="CDD" id="cd00761">
    <property type="entry name" value="Glyco_tranf_GTA_type"/>
    <property type="match status" value="1"/>
</dbReference>
<reference evidence="2 3" key="1">
    <citation type="submission" date="2020-10" db="EMBL/GenBank/DDBJ databases">
        <title>Phylogeny of dyella-like bacteria.</title>
        <authorList>
            <person name="Fu J."/>
        </authorList>
    </citation>
    <scope>NUCLEOTIDE SEQUENCE [LARGE SCALE GENOMIC DNA]</scope>
    <source>
        <strain evidence="2 3">Gsoil3046</strain>
    </source>
</reference>
<sequence>MSGHQAPVAEAAPPAPAHQVLRAEDSAAGAHRRLTFAVVVTSYNYRDFVIEAVEGALGQTRAPTQVIVVDDGSTDGSAELLKERYSSDPRVTLVFAPNGGQLHGLQRGMALVDADIVCFLDSDDRWKPDYFEKIAALYEQRPDIDFVFSDMHHFDQQDRMVGLGNKAIDFGFTALTTYASTVWYGAPTSAVSMRVDWARRVLDVPDAFRPLWKTSPDNLLVYGASVLGARKYYLPTGSVDYRIHGSNAWLSNRSVVQSYRTLLKTRSLIAYYAQKAGLDDSCVSMELCKLEYRTKPKPPWIETKRYIRLVMTRRVWPPWKKWERALSILIRGLRSTS</sequence>
<comment type="caution">
    <text evidence="2">The sequence shown here is derived from an EMBL/GenBank/DDBJ whole genome shotgun (WGS) entry which is preliminary data.</text>
</comment>
<organism evidence="2 3">
    <name type="scientific">Dyella ginsengisoli</name>
    <dbReference type="NCBI Taxonomy" id="363848"/>
    <lineage>
        <taxon>Bacteria</taxon>
        <taxon>Pseudomonadati</taxon>
        <taxon>Pseudomonadota</taxon>
        <taxon>Gammaproteobacteria</taxon>
        <taxon>Lysobacterales</taxon>
        <taxon>Rhodanobacteraceae</taxon>
        <taxon>Dyella</taxon>
    </lineage>
</organism>
<dbReference type="PANTHER" id="PTHR43685:SF2">
    <property type="entry name" value="GLYCOSYLTRANSFERASE 2-LIKE DOMAIN-CONTAINING PROTEIN"/>
    <property type="match status" value="1"/>
</dbReference>
<feature type="domain" description="Glycosyltransferase 2-like" evidence="1">
    <location>
        <begin position="38"/>
        <end position="160"/>
    </location>
</feature>
<dbReference type="Pfam" id="PF00535">
    <property type="entry name" value="Glycos_transf_2"/>
    <property type="match status" value="1"/>
</dbReference>
<proteinExistence type="predicted"/>
<dbReference type="PANTHER" id="PTHR43685">
    <property type="entry name" value="GLYCOSYLTRANSFERASE"/>
    <property type="match status" value="1"/>
</dbReference>
<dbReference type="Proteomes" id="UP001620460">
    <property type="component" value="Unassembled WGS sequence"/>
</dbReference>
<dbReference type="InterPro" id="IPR029044">
    <property type="entry name" value="Nucleotide-diphossugar_trans"/>
</dbReference>
<evidence type="ECO:0000313" key="3">
    <source>
        <dbReference type="Proteomes" id="UP001620460"/>
    </source>
</evidence>
<gene>
    <name evidence="2" type="ORF">ISP17_01275</name>
</gene>
<evidence type="ECO:0000313" key="2">
    <source>
        <dbReference type="EMBL" id="MFK2902577.1"/>
    </source>
</evidence>
<dbReference type="InterPro" id="IPR001173">
    <property type="entry name" value="Glyco_trans_2-like"/>
</dbReference>
<accession>A0ABW8JN92</accession>
<dbReference type="SUPFAM" id="SSF53448">
    <property type="entry name" value="Nucleotide-diphospho-sugar transferases"/>
    <property type="match status" value="1"/>
</dbReference>
<keyword evidence="3" id="KW-1185">Reference proteome</keyword>